<dbReference type="Pfam" id="PF18884">
    <property type="entry name" value="TSP3_bac"/>
    <property type="match status" value="8"/>
</dbReference>
<dbReference type="SUPFAM" id="SSF50969">
    <property type="entry name" value="YVTN repeat-like/Quinoprotein amine dehydrogenase"/>
    <property type="match status" value="1"/>
</dbReference>
<evidence type="ECO:0000256" key="1">
    <source>
        <dbReference type="ARBA" id="ARBA00004613"/>
    </source>
</evidence>
<dbReference type="Pfam" id="PF13229">
    <property type="entry name" value="Beta_helix"/>
    <property type="match status" value="1"/>
</dbReference>
<feature type="region of interest" description="Disordered" evidence="13">
    <location>
        <begin position="17"/>
        <end position="38"/>
    </location>
</feature>
<evidence type="ECO:0000256" key="5">
    <source>
        <dbReference type="ARBA" id="ARBA00022670"/>
    </source>
</evidence>
<dbReference type="PROSITE" id="PS51892">
    <property type="entry name" value="SUBTILASE"/>
    <property type="match status" value="1"/>
</dbReference>
<keyword evidence="6" id="KW-0732">Signal</keyword>
<dbReference type="PROSITE" id="PS00136">
    <property type="entry name" value="SUBTILASE_ASP"/>
    <property type="match status" value="1"/>
</dbReference>
<dbReference type="GO" id="GO:0005509">
    <property type="term" value="F:calcium ion binding"/>
    <property type="evidence" value="ECO:0007669"/>
    <property type="project" value="InterPro"/>
</dbReference>
<dbReference type="Pfam" id="PF00082">
    <property type="entry name" value="Peptidase_S8"/>
    <property type="match status" value="1"/>
</dbReference>
<evidence type="ECO:0000256" key="2">
    <source>
        <dbReference type="ARBA" id="ARBA00011073"/>
    </source>
</evidence>
<feature type="domain" description="Right handed beta helix" evidence="15">
    <location>
        <begin position="1387"/>
        <end position="1567"/>
    </location>
</feature>
<dbReference type="InterPro" id="IPR018247">
    <property type="entry name" value="EF_Hand_1_Ca_BS"/>
</dbReference>
<dbReference type="InterPro" id="IPR022398">
    <property type="entry name" value="Peptidase_S8_His-AS"/>
</dbReference>
<dbReference type="PANTHER" id="PTHR43399">
    <property type="entry name" value="SUBTILISIN-RELATED"/>
    <property type="match status" value="1"/>
</dbReference>
<feature type="active site" description="Charge relay system" evidence="10 11">
    <location>
        <position position="458"/>
    </location>
</feature>
<dbReference type="InterPro" id="IPR015500">
    <property type="entry name" value="Peptidase_S8_subtilisin-rel"/>
</dbReference>
<dbReference type="InterPro" id="IPR059100">
    <property type="entry name" value="TSP3_bac"/>
</dbReference>
<evidence type="ECO:0000313" key="17">
    <source>
        <dbReference type="Proteomes" id="UP000366872"/>
    </source>
</evidence>
<dbReference type="SUPFAM" id="SSF51126">
    <property type="entry name" value="Pectin lyase-like"/>
    <property type="match status" value="2"/>
</dbReference>
<sequence>MFAGCLLAIGIAMFGAGQKPRGKVGPEPRPVPEQKGTSPVAAEFGAFSDDDLKVVQDAPVSTNSVSFDATEGCEVLDERQTMLGNGDVEHRRLVKRSGKHPHRIVVETLHRDRQLRRFVPTGRTEMVADQVLVSLRAGADEHALRELAASFDATVSRSLSDGRTFIVKLQAPSLDAVEEAIGFFSKAAAEVAYSEPDYVRHFSGKIPNDLMYGDLWGMPKVSAPDAWQITTGSKDTLVAVIDTGMDMDHADLLSNLWVNEGEIAGDNFDNDGNGYVDDVNGWDFVGEIGDNDPDDGDGHGTHCAGTIGAVGNNANQVVGVCWEVSIMPLRVGTSEELLDSDIVDGIRYAARNGAKVLSNSYGGEGFSQTMYNAVSYANDQGAIFVAAAGNDSTDNDSTPQYPASYDLPNIVSVAATDENDNLADFSNYGASSVDLAAPGVSIVSTYLNGDTATLDGTSMACPHVAGAMALLVTVDPMLTPAEAKQLLLASVDPVSGLSGKVETGGRLNVHAMFANANDADKDGMPDQWEELYGLNPNNPHDAGLDGDNDHLTNLEEFQNGCDPTNDDSDDDSLVDGWEIKYNFNPLNVHGSLPRLQYLGRNSDCIDAYDLVVKGNYAYVADGAYGLKVLDLTDPASPELVGSYSTTGDARGIDVEGNYAYVADYEKGLFIIDVSNPANPVLKSSLSTTALKVDVVGDYAYVAAHNNGFKIASVASKTSPSWKGTFSVIGLEVFDVAVSGTTAYVGVDGANARFNVSNPASPTLINQHISGNNGVGMFYSGGRIYSAANPRGVIVYNSSLQGLGEYATSGTIEDVCYGEGLIYVADGVNGFHVLDGSDPANIQPYVSYDDVPAYGVTVANGYAYVAGDGEGIQIFRSSVDADHDGMYDGWEMQNFGTLAKSWDGDEDGDAIINWGEYLANLNPNAADQDNDGLIDGADEVRRYLTDPRKQDTDNDGLADGFEVTTNATDNIYLTDPLNADTDGDEMTDGWEIANDLNPLVKDGELDLDNDGASNRKEEIAGTDPSDPDTDDDGMPDGWEFDMGINPLANDAALDPDEDTFTNLFEYELLFNGTYTNSTHPKKADTDVDGLTDPEEVNIHGTDPTHPDTDGDGMPDGWEVDFGLDPLSDVGDDGASGDMDGDGLLNYEEYLNGSNPFEADTDGDGFLDPEERALGTMATNRFDPVVVDDNAPFDSWMYGGQPFDPLLSDTNENGSLEHPFDAIQEAINVASNGFTVLVREGRYLGFGNRDINPGGLELRIMAENQADPSKTLIKTKGLGAGFIFDGGQTTNMVLAGFSIWSSLLGSDCSNGDCGEKHGIICTDASSPLITNCVVEYCRDDGIYCDFNSSPVLSNVTVRSIYEGHGIYAKNGSTPSVLSCTINSIYEGCGILAEDSVGLDVMDTTISFCQNDGGPGRGIWLVNDETAIIQNTTIANCQGGIRCDNSSPMIDRCTLSGNEAPDYFEGDGSFGFWQMNIAELAASEDSGITDVTHVEENGGGILLMSGSFPVVQNCVIVGNQTWASDPDFSKGDVSKPYYGLGGGLFSGADCSIRLVNCTVADNLAMTLGGGFTTYGNHIEYMRNDILWGNVCSNAWLDTDADPAVLRIPGDARYNTLHCNEGSDHFDPWYCVMSDGQGFIDPDASVFDADPLFVGGGDYHIVTNSPCIDVGTYYNAPLYDRDNLPRPLDGDTIPNNYYSMDIGAYEYLNPGADTDGDGILDGNEVFDFTTDPTTVDSDGDGMSDGYEIENGLDGSGSDADADADGDGLTNGEEFAAGTAADNADTDGDNSPDGDEMIAGTDATDASSFFYVSDLRPLAGGGCAVAFDTVVGRTYTVYCCGQLGGDWIPVGLPVAGSGAEMVVEDLYSEPACFYKVEVGNQ</sequence>
<dbReference type="InterPro" id="IPR011044">
    <property type="entry name" value="Quino_amine_DH_bsu"/>
</dbReference>
<dbReference type="Proteomes" id="UP000366872">
    <property type="component" value="Unassembled WGS sequence"/>
</dbReference>
<protein>
    <recommendedName>
        <fullName evidence="3">Probable pectate lyase C</fullName>
    </recommendedName>
</protein>
<evidence type="ECO:0000259" key="15">
    <source>
        <dbReference type="Pfam" id="PF13229"/>
    </source>
</evidence>
<dbReference type="InterPro" id="IPR000209">
    <property type="entry name" value="Peptidase_S8/S53_dom"/>
</dbReference>
<feature type="active site" description="Charge relay system" evidence="10 11">
    <location>
        <position position="242"/>
    </location>
</feature>
<evidence type="ECO:0000313" key="16">
    <source>
        <dbReference type="EMBL" id="VGO14954.1"/>
    </source>
</evidence>
<dbReference type="InterPro" id="IPR051048">
    <property type="entry name" value="Peptidase_S8/S53_subtilisin"/>
</dbReference>
<keyword evidence="17" id="KW-1185">Reference proteome</keyword>
<dbReference type="GO" id="GO:0004252">
    <property type="term" value="F:serine-type endopeptidase activity"/>
    <property type="evidence" value="ECO:0007669"/>
    <property type="project" value="UniProtKB-UniRule"/>
</dbReference>
<feature type="compositionally biased region" description="Acidic residues" evidence="13">
    <location>
        <begin position="1779"/>
        <end position="1791"/>
    </location>
</feature>
<dbReference type="InterPro" id="IPR023828">
    <property type="entry name" value="Peptidase_S8_Ser-AS"/>
</dbReference>
<evidence type="ECO:0000259" key="14">
    <source>
        <dbReference type="Pfam" id="PF00082"/>
    </source>
</evidence>
<organism evidence="16 17">
    <name type="scientific">Pontiella desulfatans</name>
    <dbReference type="NCBI Taxonomy" id="2750659"/>
    <lineage>
        <taxon>Bacteria</taxon>
        <taxon>Pseudomonadati</taxon>
        <taxon>Kiritimatiellota</taxon>
        <taxon>Kiritimatiellia</taxon>
        <taxon>Kiritimatiellales</taxon>
        <taxon>Pontiellaceae</taxon>
        <taxon>Pontiella</taxon>
    </lineage>
</organism>
<feature type="region of interest" description="Disordered" evidence="13">
    <location>
        <begin position="1725"/>
        <end position="1793"/>
    </location>
</feature>
<name>A0A6C2U6A2_PONDE</name>
<dbReference type="CDD" id="cd07473">
    <property type="entry name" value="Peptidases_S8_Subtilisin_like"/>
    <property type="match status" value="1"/>
</dbReference>
<dbReference type="PRINTS" id="PR00723">
    <property type="entry name" value="SUBTILISIN"/>
</dbReference>
<dbReference type="InterPro" id="IPR028974">
    <property type="entry name" value="TSP_type-3_rpt"/>
</dbReference>
<evidence type="ECO:0000256" key="8">
    <source>
        <dbReference type="ARBA" id="ARBA00022825"/>
    </source>
</evidence>
<dbReference type="InterPro" id="IPR012334">
    <property type="entry name" value="Pectin_lyas_fold"/>
</dbReference>
<dbReference type="Pfam" id="PF08309">
    <property type="entry name" value="LVIVD"/>
    <property type="match status" value="5"/>
</dbReference>
<proteinExistence type="inferred from homology"/>
<dbReference type="PROSITE" id="PS00137">
    <property type="entry name" value="SUBTILASE_HIS"/>
    <property type="match status" value="1"/>
</dbReference>
<dbReference type="InterPro" id="IPR034204">
    <property type="entry name" value="PfSUB1-like_cat_dom"/>
</dbReference>
<evidence type="ECO:0000256" key="13">
    <source>
        <dbReference type="SAM" id="MobiDB-lite"/>
    </source>
</evidence>
<dbReference type="InterPro" id="IPR011050">
    <property type="entry name" value="Pectin_lyase_fold/virulence"/>
</dbReference>
<dbReference type="InterPro" id="IPR013211">
    <property type="entry name" value="LVIVD"/>
</dbReference>
<dbReference type="InterPro" id="IPR023827">
    <property type="entry name" value="Peptidase_S8_Asp-AS"/>
</dbReference>
<evidence type="ECO:0000256" key="11">
    <source>
        <dbReference type="PROSITE-ProRule" id="PRU01240"/>
    </source>
</evidence>
<dbReference type="SUPFAM" id="SSF103647">
    <property type="entry name" value="TSP type-3 repeat"/>
    <property type="match status" value="1"/>
</dbReference>
<keyword evidence="4" id="KW-0964">Secreted</keyword>
<dbReference type="InterPro" id="IPR036852">
    <property type="entry name" value="Peptidase_S8/S53_dom_sf"/>
</dbReference>
<evidence type="ECO:0000256" key="6">
    <source>
        <dbReference type="ARBA" id="ARBA00022729"/>
    </source>
</evidence>
<comment type="similarity">
    <text evidence="2 11 12">Belongs to the peptidase S8 family.</text>
</comment>
<evidence type="ECO:0000256" key="10">
    <source>
        <dbReference type="PIRSR" id="PIRSR615500-1"/>
    </source>
</evidence>
<dbReference type="PANTHER" id="PTHR43399:SF4">
    <property type="entry name" value="CELL WALL-ASSOCIATED PROTEASE"/>
    <property type="match status" value="1"/>
</dbReference>
<dbReference type="Gene3D" id="3.40.50.200">
    <property type="entry name" value="Peptidase S8/S53 domain"/>
    <property type="match status" value="1"/>
</dbReference>
<keyword evidence="9" id="KW-0106">Calcium</keyword>
<feature type="domain" description="Peptidase S8/S53" evidence="14">
    <location>
        <begin position="234"/>
        <end position="491"/>
    </location>
</feature>
<accession>A0A6C2U6A2</accession>
<dbReference type="Gene3D" id="2.160.20.10">
    <property type="entry name" value="Single-stranded right-handed beta-helix, Pectin lyase-like"/>
    <property type="match status" value="1"/>
</dbReference>
<keyword evidence="7 11" id="KW-0378">Hydrolase</keyword>
<evidence type="ECO:0000256" key="4">
    <source>
        <dbReference type="ARBA" id="ARBA00022525"/>
    </source>
</evidence>
<feature type="region of interest" description="Disordered" evidence="13">
    <location>
        <begin position="1000"/>
        <end position="1035"/>
    </location>
</feature>
<dbReference type="SMART" id="SM00710">
    <property type="entry name" value="PbH1"/>
    <property type="match status" value="10"/>
</dbReference>
<feature type="compositionally biased region" description="Acidic residues" evidence="13">
    <location>
        <begin position="1024"/>
        <end position="1033"/>
    </location>
</feature>
<dbReference type="InterPro" id="IPR039448">
    <property type="entry name" value="Beta_helix"/>
</dbReference>
<dbReference type="EMBL" id="CAAHFG010000002">
    <property type="protein sequence ID" value="VGO14954.1"/>
    <property type="molecule type" value="Genomic_DNA"/>
</dbReference>
<evidence type="ECO:0000256" key="12">
    <source>
        <dbReference type="RuleBase" id="RU003355"/>
    </source>
</evidence>
<dbReference type="PROSITE" id="PS00018">
    <property type="entry name" value="EF_HAND_1"/>
    <property type="match status" value="2"/>
</dbReference>
<dbReference type="PROSITE" id="PS00138">
    <property type="entry name" value="SUBTILASE_SER"/>
    <property type="match status" value="1"/>
</dbReference>
<dbReference type="SUPFAM" id="SSF52743">
    <property type="entry name" value="Subtilisin-like"/>
    <property type="match status" value="1"/>
</dbReference>
<keyword evidence="5 11" id="KW-0645">Protease</keyword>
<feature type="active site" description="Charge relay system" evidence="10 11">
    <location>
        <position position="299"/>
    </location>
</feature>
<reference evidence="16 17" key="1">
    <citation type="submission" date="2019-04" db="EMBL/GenBank/DDBJ databases">
        <authorList>
            <person name="Van Vliet M D."/>
        </authorList>
    </citation>
    <scope>NUCLEOTIDE SEQUENCE [LARGE SCALE GENOMIC DNA]</scope>
    <source>
        <strain evidence="16 17">F1</strain>
    </source>
</reference>
<evidence type="ECO:0000256" key="3">
    <source>
        <dbReference type="ARBA" id="ARBA00016512"/>
    </source>
</evidence>
<evidence type="ECO:0000256" key="9">
    <source>
        <dbReference type="ARBA" id="ARBA00022837"/>
    </source>
</evidence>
<comment type="subcellular location">
    <subcellularLocation>
        <location evidence="1">Secreted</location>
    </subcellularLocation>
</comment>
<dbReference type="GO" id="GO:0006508">
    <property type="term" value="P:proteolysis"/>
    <property type="evidence" value="ECO:0007669"/>
    <property type="project" value="UniProtKB-KW"/>
</dbReference>
<keyword evidence="8 11" id="KW-0720">Serine protease</keyword>
<dbReference type="InterPro" id="IPR006626">
    <property type="entry name" value="PbH1"/>
</dbReference>
<evidence type="ECO:0000256" key="7">
    <source>
        <dbReference type="ARBA" id="ARBA00022801"/>
    </source>
</evidence>
<gene>
    <name evidence="16" type="ORF">PDESU_03534</name>
</gene>